<dbReference type="Gene3D" id="3.30.980.20">
    <property type="entry name" value="Putative mannosyl-3-phosphoglycerate phosphatase, domain 2"/>
    <property type="match status" value="1"/>
</dbReference>
<dbReference type="PANTHER" id="PTHR10000:SF8">
    <property type="entry name" value="HAD SUPERFAMILY HYDROLASE-LIKE, TYPE 3"/>
    <property type="match status" value="1"/>
</dbReference>
<accession>A0A1S1NW12</accession>
<evidence type="ECO:0000256" key="3">
    <source>
        <dbReference type="ARBA" id="ARBA00022842"/>
    </source>
</evidence>
<keyword evidence="3" id="KW-0460">Magnesium</keyword>
<name>A0A1S1NW12_9GAMM</name>
<evidence type="ECO:0000313" key="5">
    <source>
        <dbReference type="Proteomes" id="UP000322553"/>
    </source>
</evidence>
<dbReference type="Pfam" id="PF08282">
    <property type="entry name" value="Hydrolase_3"/>
    <property type="match status" value="1"/>
</dbReference>
<dbReference type="AlphaFoldDB" id="A0A1S1NW12"/>
<gene>
    <name evidence="4" type="ORF">FY550_12010</name>
</gene>
<dbReference type="InterPro" id="IPR023214">
    <property type="entry name" value="HAD_sf"/>
</dbReference>
<dbReference type="NCBIfam" id="TIGR01484">
    <property type="entry name" value="HAD-SF-IIB"/>
    <property type="match status" value="1"/>
</dbReference>
<protein>
    <submittedName>
        <fullName evidence="4">HAD-IIB family hydrolase</fullName>
    </submittedName>
</protein>
<dbReference type="EMBL" id="CP043420">
    <property type="protein sequence ID" value="QEL11791.1"/>
    <property type="molecule type" value="Genomic_DNA"/>
</dbReference>
<organism evidence="4 5">
    <name type="scientific">Kushneria phosphatilytica</name>
    <dbReference type="NCBI Taxonomy" id="657387"/>
    <lineage>
        <taxon>Bacteria</taxon>
        <taxon>Pseudomonadati</taxon>
        <taxon>Pseudomonadota</taxon>
        <taxon>Gammaproteobacteria</taxon>
        <taxon>Oceanospirillales</taxon>
        <taxon>Halomonadaceae</taxon>
        <taxon>Kushneria</taxon>
    </lineage>
</organism>
<dbReference type="InterPro" id="IPR006381">
    <property type="entry name" value="HAD-SF-IIB-MPGP"/>
</dbReference>
<dbReference type="GO" id="GO:0051479">
    <property type="term" value="P:mannosylglycerate biosynthetic process"/>
    <property type="evidence" value="ECO:0007669"/>
    <property type="project" value="InterPro"/>
</dbReference>
<dbReference type="NCBIfam" id="TIGR01486">
    <property type="entry name" value="HAD-SF-IIB-MPGP"/>
    <property type="match status" value="1"/>
</dbReference>
<dbReference type="STRING" id="657387.BH688_10945"/>
<dbReference type="PANTHER" id="PTHR10000">
    <property type="entry name" value="PHOSPHOSERINE PHOSPHATASE"/>
    <property type="match status" value="1"/>
</dbReference>
<keyword evidence="2 4" id="KW-0378">Hydrolase</keyword>
<dbReference type="Proteomes" id="UP000322553">
    <property type="component" value="Chromosome"/>
</dbReference>
<dbReference type="GO" id="GO:0005829">
    <property type="term" value="C:cytosol"/>
    <property type="evidence" value="ECO:0007669"/>
    <property type="project" value="TreeGrafter"/>
</dbReference>
<dbReference type="InterPro" id="IPR036412">
    <property type="entry name" value="HAD-like_sf"/>
</dbReference>
<dbReference type="InterPro" id="IPR006379">
    <property type="entry name" value="HAD-SF_hydro_IIB"/>
</dbReference>
<dbReference type="Gene3D" id="3.40.50.1000">
    <property type="entry name" value="HAD superfamily/HAD-like"/>
    <property type="match status" value="1"/>
</dbReference>
<dbReference type="KEGG" id="kuy:FY550_12010"/>
<dbReference type="SUPFAM" id="SSF56784">
    <property type="entry name" value="HAD-like"/>
    <property type="match status" value="1"/>
</dbReference>
<reference evidence="4 5" key="1">
    <citation type="submission" date="2019-08" db="EMBL/GenBank/DDBJ databases">
        <title>Complete genome sequence of Kushneria sp. YCWA18, a halophilic phosphate-solubilizing bacterium isolated from Daqiao saltern in China.</title>
        <authorList>
            <person name="Du G.-X."/>
            <person name="Qu L.-Y."/>
        </authorList>
    </citation>
    <scope>NUCLEOTIDE SEQUENCE [LARGE SCALE GENOMIC DNA]</scope>
    <source>
        <strain evidence="4 5">YCWA18</strain>
    </source>
</reference>
<keyword evidence="1" id="KW-0479">Metal-binding</keyword>
<evidence type="ECO:0000313" key="4">
    <source>
        <dbReference type="EMBL" id="QEL11791.1"/>
    </source>
</evidence>
<dbReference type="OrthoDB" id="193379at2"/>
<dbReference type="RefSeq" id="WP_070979437.1">
    <property type="nucleotide sequence ID" value="NZ_CP043420.1"/>
</dbReference>
<dbReference type="SFLD" id="SFLDG01140">
    <property type="entry name" value="C2.B:_Phosphomannomutase_and_P"/>
    <property type="match status" value="1"/>
</dbReference>
<dbReference type="SFLD" id="SFLDS00003">
    <property type="entry name" value="Haloacid_Dehalogenase"/>
    <property type="match status" value="1"/>
</dbReference>
<evidence type="ECO:0000256" key="1">
    <source>
        <dbReference type="ARBA" id="ARBA00022723"/>
    </source>
</evidence>
<proteinExistence type="predicted"/>
<sequence length="273" mass="30334">MFSLAQPLLIFTDLDGSLLDHDTYDHSPAIEWLARLKAADVPVILNTSKTAAEVLPLYHELGLDAPFVTENGGCVYLPESWVINEDVDVDGWARVVLGASRSRILTVLEAIRETESLRFRGFADMTHQEVMTLTGLDEPSARRACQREASEPLIWRDSETALDHFRLELIGAGLELTRGGRFHHVMGETCSKGRACGWLISRLEQRLGTSVSSIALGDGPNDVSMFDTVDAAVIIRGKHDQPIEVRDEARTYRTHEHGPHGWVEGLEHWISAS</sequence>
<keyword evidence="5" id="KW-1185">Reference proteome</keyword>
<evidence type="ECO:0000256" key="2">
    <source>
        <dbReference type="ARBA" id="ARBA00022801"/>
    </source>
</evidence>
<dbReference type="SFLD" id="SFLDG01142">
    <property type="entry name" value="C2.B.2:_Mannosyl-3-phosphoglyc"/>
    <property type="match status" value="1"/>
</dbReference>
<dbReference type="GO" id="GO:0050531">
    <property type="term" value="F:mannosyl-3-phosphoglycerate phosphatase activity"/>
    <property type="evidence" value="ECO:0007669"/>
    <property type="project" value="InterPro"/>
</dbReference>
<dbReference type="GO" id="GO:0000287">
    <property type="term" value="F:magnesium ion binding"/>
    <property type="evidence" value="ECO:0007669"/>
    <property type="project" value="TreeGrafter"/>
</dbReference>